<reference evidence="4 5" key="1">
    <citation type="submission" date="2020-07" db="EMBL/GenBank/DDBJ databases">
        <title>Spirosoma foliorum sp. nov., isolated from the leaves on the Nejang mountain Korea, Republic of.</title>
        <authorList>
            <person name="Ho H."/>
            <person name="Lee Y.-J."/>
            <person name="Nurcahyanto D.-A."/>
            <person name="Kim S.-G."/>
        </authorList>
    </citation>
    <scope>NUCLEOTIDE SEQUENCE [LARGE SCALE GENOMIC DNA]</scope>
    <source>
        <strain evidence="4 5">PL0136</strain>
    </source>
</reference>
<sequence>MKHTFPLLSTLFTLLLLWATSCKKTEDTPSPGGSTTNPGTKSSAKSITAFAFNGLNPTVTATIDATAKTISATVTAGMDVTKLVPTITVSDKATVSPASGVAQDFSKVVTYTITAEDGSTQAYLTTVTVEKPVNNGTVYVGNLDGVLVAVDALTGDKKWSFTAGGAIESTPTVANGLVYVASWDKKLYALDAATGAKKWEFETNKIHPFAAPMVANGIVYYGGDPYLYALDALTGAKKWQYQGDAVRTFDASPTMVDGIVYASLRTFSPPVFGLDALTGSLKWRSVETDGSGILSSLSESSPAVANGFLYIGSEGDGVSAFDLKTGALKWRFTGASIANSSPTVTNGVLYIGSGVFGTNNKKLYALNATTGVKKWEYAIDESTAGYSSPIVANGIVYIGSGSTLYAVDVASGAKKWDVKPEANTLIYSGPVVAGGYVYQGIGKKLYAFDAATGAKKWEYDTGRTIDQSSPCVLAKDGTVYHAGISGMVQ</sequence>
<dbReference type="Gene3D" id="2.40.10.480">
    <property type="match status" value="2"/>
</dbReference>
<dbReference type="KEGG" id="sfol:H3H32_27875"/>
<dbReference type="InterPro" id="IPR011047">
    <property type="entry name" value="Quinoprotein_ADH-like_sf"/>
</dbReference>
<feature type="domain" description="DUF5018" evidence="3">
    <location>
        <begin position="40"/>
        <end position="127"/>
    </location>
</feature>
<evidence type="ECO:0000259" key="3">
    <source>
        <dbReference type="Pfam" id="PF16410"/>
    </source>
</evidence>
<dbReference type="AlphaFoldDB" id="A0A7G5GS92"/>
<dbReference type="PANTHER" id="PTHR34512">
    <property type="entry name" value="CELL SURFACE PROTEIN"/>
    <property type="match status" value="1"/>
</dbReference>
<feature type="chain" id="PRO_5028822335" evidence="1">
    <location>
        <begin position="25"/>
        <end position="489"/>
    </location>
</feature>
<dbReference type="PROSITE" id="PS51257">
    <property type="entry name" value="PROKAR_LIPOPROTEIN"/>
    <property type="match status" value="1"/>
</dbReference>
<accession>A0A7G5GS92</accession>
<name>A0A7G5GS92_9BACT</name>
<feature type="domain" description="Pyrrolo-quinoline quinone repeat" evidence="2">
    <location>
        <begin position="129"/>
        <end position="263"/>
    </location>
</feature>
<dbReference type="Pfam" id="PF13360">
    <property type="entry name" value="PQQ_2"/>
    <property type="match status" value="2"/>
</dbReference>
<keyword evidence="5" id="KW-1185">Reference proteome</keyword>
<keyword evidence="1" id="KW-0732">Signal</keyword>
<feature type="domain" description="Pyrrolo-quinoline quinone repeat" evidence="2">
    <location>
        <begin position="273"/>
        <end position="460"/>
    </location>
</feature>
<dbReference type="SMART" id="SM00564">
    <property type="entry name" value="PQQ"/>
    <property type="match status" value="7"/>
</dbReference>
<dbReference type="RefSeq" id="WP_182459012.1">
    <property type="nucleotide sequence ID" value="NZ_CP059732.1"/>
</dbReference>
<dbReference type="InterPro" id="IPR018391">
    <property type="entry name" value="PQQ_b-propeller_rpt"/>
</dbReference>
<evidence type="ECO:0000259" key="2">
    <source>
        <dbReference type="Pfam" id="PF13360"/>
    </source>
</evidence>
<dbReference type="PANTHER" id="PTHR34512:SF30">
    <property type="entry name" value="OUTER MEMBRANE PROTEIN ASSEMBLY FACTOR BAMB"/>
    <property type="match status" value="1"/>
</dbReference>
<dbReference type="EMBL" id="CP059732">
    <property type="protein sequence ID" value="QMW01734.1"/>
    <property type="molecule type" value="Genomic_DNA"/>
</dbReference>
<evidence type="ECO:0000313" key="4">
    <source>
        <dbReference type="EMBL" id="QMW01734.1"/>
    </source>
</evidence>
<dbReference type="InterPro" id="IPR015943">
    <property type="entry name" value="WD40/YVTN_repeat-like_dom_sf"/>
</dbReference>
<dbReference type="Gene3D" id="2.130.10.10">
    <property type="entry name" value="YVTN repeat-like/Quinoprotein amine dehydrogenase"/>
    <property type="match status" value="1"/>
</dbReference>
<dbReference type="Gene3D" id="2.60.40.2340">
    <property type="match status" value="1"/>
</dbReference>
<gene>
    <name evidence="4" type="ORF">H3H32_27875</name>
</gene>
<evidence type="ECO:0000313" key="5">
    <source>
        <dbReference type="Proteomes" id="UP000515369"/>
    </source>
</evidence>
<dbReference type="InterPro" id="IPR032186">
    <property type="entry name" value="DUF5018"/>
</dbReference>
<evidence type="ECO:0000256" key="1">
    <source>
        <dbReference type="SAM" id="SignalP"/>
    </source>
</evidence>
<dbReference type="InterPro" id="IPR002372">
    <property type="entry name" value="PQQ_rpt_dom"/>
</dbReference>
<protein>
    <submittedName>
        <fullName evidence="4">PQQ-binding-like beta-propeller repeat protein</fullName>
    </submittedName>
</protein>
<dbReference type="SUPFAM" id="SSF50998">
    <property type="entry name" value="Quinoprotein alcohol dehydrogenase-like"/>
    <property type="match status" value="1"/>
</dbReference>
<organism evidence="4 5">
    <name type="scientific">Spirosoma foliorum</name>
    <dbReference type="NCBI Taxonomy" id="2710596"/>
    <lineage>
        <taxon>Bacteria</taxon>
        <taxon>Pseudomonadati</taxon>
        <taxon>Bacteroidota</taxon>
        <taxon>Cytophagia</taxon>
        <taxon>Cytophagales</taxon>
        <taxon>Cytophagaceae</taxon>
        <taxon>Spirosoma</taxon>
    </lineage>
</organism>
<feature type="signal peptide" evidence="1">
    <location>
        <begin position="1"/>
        <end position="24"/>
    </location>
</feature>
<dbReference type="Pfam" id="PF16410">
    <property type="entry name" value="DUF5018"/>
    <property type="match status" value="1"/>
</dbReference>
<proteinExistence type="predicted"/>
<dbReference type="Proteomes" id="UP000515369">
    <property type="component" value="Chromosome"/>
</dbReference>